<reference evidence="2 3" key="1">
    <citation type="submission" date="2020-01" db="EMBL/GenBank/DDBJ databases">
        <title>Genomes of bacteria type strains.</title>
        <authorList>
            <person name="Chen J."/>
            <person name="Zhu S."/>
            <person name="Chen J."/>
        </authorList>
    </citation>
    <scope>NUCLEOTIDE SEQUENCE [LARGE SCALE GENOMIC DNA]</scope>
    <source>
        <strain evidence="2 3">KCTC 52919</strain>
    </source>
</reference>
<evidence type="ECO:0000313" key="2">
    <source>
        <dbReference type="EMBL" id="NDV89340.1"/>
    </source>
</evidence>
<dbReference type="AlphaFoldDB" id="A0A6L9MP83"/>
<dbReference type="RefSeq" id="WP_163046184.1">
    <property type="nucleotide sequence ID" value="NZ_JAAAMJ010000037.1"/>
</dbReference>
<feature type="signal peptide" evidence="1">
    <location>
        <begin position="1"/>
        <end position="23"/>
    </location>
</feature>
<dbReference type="SUPFAM" id="SSF56954">
    <property type="entry name" value="Outer membrane efflux proteins (OEP)"/>
    <property type="match status" value="1"/>
</dbReference>
<sequence length="484" mass="52528">MRRSLKRLTILSLPFALSGCVTFGENFEPGLGFDYVANRSGETIGKDTVWIQNTAQAAVVNQRVSQLLASRYVSADSAVQIALLNNKGLQAAYAEIGLSVTELWQESLLENPSLSVGYMGIGAARTIEGFIASNIIALMTRDRRLDVAEVRVMQAKLRAVERTLSLATQTRQAWVEAVAAWESVGYLNRAKTAADAAAELAAELGRTGAIPRPEQAREQAFYAEITGQVAEARLSARLAKERLIRLMGVWGRSLDFEVPNALPDLPGSLRNQNSIEAQALQNRVDLQVAKLELDALARSYGLTQATRYVSDLELAAGLELEQEIEEEEDGGETESNKLSGAVEVSFQIPIFDSGQARLRRAEFAYLRAANLLAEKGINIRSEARSAHQAYRSTHEIARHYRSSVIPLSRIINEEAVLTYNAMLTSPFNLLADARGAINSNILFLNAKRSFWLADAGLTAAIYGGGGAAEAGGEVEMAESGGAEH</sequence>
<dbReference type="PROSITE" id="PS51257">
    <property type="entry name" value="PROKAR_LIPOPROTEIN"/>
    <property type="match status" value="1"/>
</dbReference>
<keyword evidence="3" id="KW-1185">Reference proteome</keyword>
<dbReference type="Gene3D" id="1.20.1600.10">
    <property type="entry name" value="Outer membrane efflux proteins (OEP)"/>
    <property type="match status" value="1"/>
</dbReference>
<keyword evidence="1" id="KW-0732">Signal</keyword>
<accession>A0A6L9MP83</accession>
<feature type="chain" id="PRO_5026843616" evidence="1">
    <location>
        <begin position="24"/>
        <end position="484"/>
    </location>
</feature>
<dbReference type="PANTHER" id="PTHR30203:SF24">
    <property type="entry name" value="BLR4935 PROTEIN"/>
    <property type="match status" value="1"/>
</dbReference>
<gene>
    <name evidence="2" type="ORF">GTW51_22005</name>
</gene>
<name>A0A6L9MP83_9HYPH</name>
<comment type="caution">
    <text evidence="2">The sequence shown here is derived from an EMBL/GenBank/DDBJ whole genome shotgun (WGS) entry which is preliminary data.</text>
</comment>
<proteinExistence type="predicted"/>
<evidence type="ECO:0000256" key="1">
    <source>
        <dbReference type="SAM" id="SignalP"/>
    </source>
</evidence>
<dbReference type="PANTHER" id="PTHR30203">
    <property type="entry name" value="OUTER MEMBRANE CATION EFFLUX PROTEIN"/>
    <property type="match status" value="1"/>
</dbReference>
<dbReference type="Proteomes" id="UP000476332">
    <property type="component" value="Unassembled WGS sequence"/>
</dbReference>
<dbReference type="InterPro" id="IPR010131">
    <property type="entry name" value="MdtP/NodT-like"/>
</dbReference>
<dbReference type="EMBL" id="JAAAMJ010000037">
    <property type="protein sequence ID" value="NDV89340.1"/>
    <property type="molecule type" value="Genomic_DNA"/>
</dbReference>
<dbReference type="GO" id="GO:0015562">
    <property type="term" value="F:efflux transmembrane transporter activity"/>
    <property type="evidence" value="ECO:0007669"/>
    <property type="project" value="InterPro"/>
</dbReference>
<organism evidence="2 3">
    <name type="scientific">Aurantimonas aggregata</name>
    <dbReference type="NCBI Taxonomy" id="2047720"/>
    <lineage>
        <taxon>Bacteria</taxon>
        <taxon>Pseudomonadati</taxon>
        <taxon>Pseudomonadota</taxon>
        <taxon>Alphaproteobacteria</taxon>
        <taxon>Hyphomicrobiales</taxon>
        <taxon>Aurantimonadaceae</taxon>
        <taxon>Aurantimonas</taxon>
    </lineage>
</organism>
<protein>
    <submittedName>
        <fullName evidence="2">TolC family protein</fullName>
    </submittedName>
</protein>
<evidence type="ECO:0000313" key="3">
    <source>
        <dbReference type="Proteomes" id="UP000476332"/>
    </source>
</evidence>